<dbReference type="Pfam" id="PF05991">
    <property type="entry name" value="NYN_YacP"/>
    <property type="match status" value="1"/>
</dbReference>
<dbReference type="PANTHER" id="PTHR34547:SF1">
    <property type="entry name" value="YACP-LIKE NYN DOMAIN PROTEIN"/>
    <property type="match status" value="1"/>
</dbReference>
<dbReference type="EMBL" id="CP036274">
    <property type="protein sequence ID" value="QDU29824.1"/>
    <property type="molecule type" value="Genomic_DNA"/>
</dbReference>
<dbReference type="InterPro" id="IPR010298">
    <property type="entry name" value="YacP-like"/>
</dbReference>
<organism evidence="2 3">
    <name type="scientific">Anatilimnocola aggregata</name>
    <dbReference type="NCBI Taxonomy" id="2528021"/>
    <lineage>
        <taxon>Bacteria</taxon>
        <taxon>Pseudomonadati</taxon>
        <taxon>Planctomycetota</taxon>
        <taxon>Planctomycetia</taxon>
        <taxon>Pirellulales</taxon>
        <taxon>Pirellulaceae</taxon>
        <taxon>Anatilimnocola</taxon>
    </lineage>
</organism>
<feature type="compositionally biased region" description="Low complexity" evidence="1">
    <location>
        <begin position="165"/>
        <end position="174"/>
    </location>
</feature>
<dbReference type="KEGG" id="aagg:ETAA8_49390"/>
<evidence type="ECO:0000313" key="2">
    <source>
        <dbReference type="EMBL" id="QDU29824.1"/>
    </source>
</evidence>
<gene>
    <name evidence="2" type="ORF">ETAA8_49390</name>
</gene>
<dbReference type="AlphaFoldDB" id="A0A517YHY8"/>
<protein>
    <submittedName>
        <fullName evidence="2">YacP-like NYN domain protein</fullName>
    </submittedName>
</protein>
<feature type="compositionally biased region" description="Basic and acidic residues" evidence="1">
    <location>
        <begin position="141"/>
        <end position="157"/>
    </location>
</feature>
<evidence type="ECO:0000256" key="1">
    <source>
        <dbReference type="SAM" id="MobiDB-lite"/>
    </source>
</evidence>
<keyword evidence="3" id="KW-1185">Reference proteome</keyword>
<sequence length="174" mass="19257">MKLLVDGYNLLHASGVFGHPSDPPTFETARRALLDLLAQQLTEKDRKQTTVVFDGKDAPPGLPSQLSFERISVLFSRRKTTADELIADLIAAEKQPRQLLVISSDHAVQRAARQRGVAHQDSELWIRDLRQQAAAATSTTENRDHPQSAEDIAHWVKEFAPPPAANRNKPPAGK</sequence>
<dbReference type="RefSeq" id="WP_145094254.1">
    <property type="nucleotide sequence ID" value="NZ_CP036274.1"/>
</dbReference>
<feature type="region of interest" description="Disordered" evidence="1">
    <location>
        <begin position="134"/>
        <end position="174"/>
    </location>
</feature>
<proteinExistence type="predicted"/>
<accession>A0A517YHY8</accession>
<evidence type="ECO:0000313" key="3">
    <source>
        <dbReference type="Proteomes" id="UP000315017"/>
    </source>
</evidence>
<dbReference type="OrthoDB" id="286832at2"/>
<name>A0A517YHY8_9BACT</name>
<dbReference type="PANTHER" id="PTHR34547">
    <property type="entry name" value="YACP-LIKE NYN DOMAIN PROTEIN"/>
    <property type="match status" value="1"/>
</dbReference>
<dbReference type="Proteomes" id="UP000315017">
    <property type="component" value="Chromosome"/>
</dbReference>
<reference evidence="2 3" key="1">
    <citation type="submission" date="2019-02" db="EMBL/GenBank/DDBJ databases">
        <title>Deep-cultivation of Planctomycetes and their phenomic and genomic characterization uncovers novel biology.</title>
        <authorList>
            <person name="Wiegand S."/>
            <person name="Jogler M."/>
            <person name="Boedeker C."/>
            <person name="Pinto D."/>
            <person name="Vollmers J."/>
            <person name="Rivas-Marin E."/>
            <person name="Kohn T."/>
            <person name="Peeters S.H."/>
            <person name="Heuer A."/>
            <person name="Rast P."/>
            <person name="Oberbeckmann S."/>
            <person name="Bunk B."/>
            <person name="Jeske O."/>
            <person name="Meyerdierks A."/>
            <person name="Storesund J.E."/>
            <person name="Kallscheuer N."/>
            <person name="Luecker S."/>
            <person name="Lage O.M."/>
            <person name="Pohl T."/>
            <person name="Merkel B.J."/>
            <person name="Hornburger P."/>
            <person name="Mueller R.-W."/>
            <person name="Bruemmer F."/>
            <person name="Labrenz M."/>
            <person name="Spormann A.M."/>
            <person name="Op den Camp H."/>
            <person name="Overmann J."/>
            <person name="Amann R."/>
            <person name="Jetten M.S.M."/>
            <person name="Mascher T."/>
            <person name="Medema M.H."/>
            <person name="Devos D.P."/>
            <person name="Kaster A.-K."/>
            <person name="Ovreas L."/>
            <person name="Rohde M."/>
            <person name="Galperin M.Y."/>
            <person name="Jogler C."/>
        </authorList>
    </citation>
    <scope>NUCLEOTIDE SEQUENCE [LARGE SCALE GENOMIC DNA]</scope>
    <source>
        <strain evidence="2 3">ETA_A8</strain>
    </source>
</reference>